<gene>
    <name evidence="2" type="ORF">R3P38DRAFT_3212277</name>
</gene>
<name>A0AAW0AEV2_9AGAR</name>
<accession>A0AAW0AEV2</accession>
<feature type="region of interest" description="Disordered" evidence="1">
    <location>
        <begin position="1"/>
        <end position="31"/>
    </location>
</feature>
<dbReference type="Proteomes" id="UP001362999">
    <property type="component" value="Unassembled WGS sequence"/>
</dbReference>
<comment type="caution">
    <text evidence="2">The sequence shown here is derived from an EMBL/GenBank/DDBJ whole genome shotgun (WGS) entry which is preliminary data.</text>
</comment>
<reference evidence="2 3" key="1">
    <citation type="journal article" date="2024" name="J Genomics">
        <title>Draft genome sequencing and assembly of Favolaschia claudopus CIRM-BRFM 2984 isolated from oak limbs.</title>
        <authorList>
            <person name="Navarro D."/>
            <person name="Drula E."/>
            <person name="Chaduli D."/>
            <person name="Cazenave R."/>
            <person name="Ahrendt S."/>
            <person name="Wang J."/>
            <person name="Lipzen A."/>
            <person name="Daum C."/>
            <person name="Barry K."/>
            <person name="Grigoriev I.V."/>
            <person name="Favel A."/>
            <person name="Rosso M.N."/>
            <person name="Martin F."/>
        </authorList>
    </citation>
    <scope>NUCLEOTIDE SEQUENCE [LARGE SCALE GENOMIC DNA]</scope>
    <source>
        <strain evidence="2 3">CIRM-BRFM 2984</strain>
    </source>
</reference>
<dbReference type="AlphaFoldDB" id="A0AAW0AEV2"/>
<keyword evidence="3" id="KW-1185">Reference proteome</keyword>
<feature type="region of interest" description="Disordered" evidence="1">
    <location>
        <begin position="179"/>
        <end position="238"/>
    </location>
</feature>
<protein>
    <submittedName>
        <fullName evidence="2">Uncharacterized protein</fullName>
    </submittedName>
</protein>
<evidence type="ECO:0000313" key="3">
    <source>
        <dbReference type="Proteomes" id="UP001362999"/>
    </source>
</evidence>
<evidence type="ECO:0000256" key="1">
    <source>
        <dbReference type="SAM" id="MobiDB-lite"/>
    </source>
</evidence>
<organism evidence="2 3">
    <name type="scientific">Favolaschia claudopus</name>
    <dbReference type="NCBI Taxonomy" id="2862362"/>
    <lineage>
        <taxon>Eukaryota</taxon>
        <taxon>Fungi</taxon>
        <taxon>Dikarya</taxon>
        <taxon>Basidiomycota</taxon>
        <taxon>Agaricomycotina</taxon>
        <taxon>Agaricomycetes</taxon>
        <taxon>Agaricomycetidae</taxon>
        <taxon>Agaricales</taxon>
        <taxon>Marasmiineae</taxon>
        <taxon>Mycenaceae</taxon>
        <taxon>Favolaschia</taxon>
    </lineage>
</organism>
<evidence type="ECO:0000313" key="2">
    <source>
        <dbReference type="EMBL" id="KAK7007304.1"/>
    </source>
</evidence>
<dbReference type="EMBL" id="JAWWNJ010000071">
    <property type="protein sequence ID" value="KAK7007304.1"/>
    <property type="molecule type" value="Genomic_DNA"/>
</dbReference>
<proteinExistence type="predicted"/>
<sequence length="238" mass="26342">MNIVDLPMQDMSSPPSFALPPEHPGTSSLPPSQRTLASLIFGIPGVDAHPYNPTSLPKAKRTPAFQRLLFPQPFPFKTPGSQPQYLFNLHTGEAFFPRRSDYQPCERSTRIKLAAAAPLERRMINEAFFCGYVYLYLPLPILIHSFSSSCVQRRPTFLDGSHLAPSNFFKPILTSPIPIPRRSVNRKRPSGSRISGAKATLGKPTPSQSDQAPAAYNPHNGRIDLSPPMLLAKADIRQ</sequence>